<dbReference type="SUPFAM" id="SSF47616">
    <property type="entry name" value="GST C-terminal domain-like"/>
    <property type="match status" value="1"/>
</dbReference>
<dbReference type="InterPro" id="IPR041695">
    <property type="entry name" value="GST_C_5"/>
</dbReference>
<comment type="caution">
    <text evidence="3">The sequence shown here is derived from an EMBL/GenBank/DDBJ whole genome shotgun (WGS) entry which is preliminary data.</text>
</comment>
<evidence type="ECO:0000259" key="2">
    <source>
        <dbReference type="PROSITE" id="PS50405"/>
    </source>
</evidence>
<sequence>MDLQQSHNELSEPLIQDDTTTTTAQAAADAPAKPAQSRPAESYHGKASPLSTGMLFTNPKGIVDSIPDPSKPCLLFSDWCPVGECAYISLLEKEWQHYTANGGYENTFVLRKDRKLFTTVQVCEALAKHGDPGSRLLKKLKGIKGGNYKSVPNSPVLVHDGNIIIELCLNDVKSLGGNGLLGLLLPGHIDEAIGDKNSLRPGDAIGLYNMNLFIRRHSNLPNLVNELIICQSHSQRVKISTDLLALLKTIDADLQKFEGPYLCGDQFTLADICIFPFMERIVLVLSNYRGFFIPPSLTHLVSWYETVLARPSIRIATADRDEVSINTYCYEQVGRKQYLLEVYECQIRGEVGMFKELNDRAGQIGVNVYREALEEDDSDRRVCEVKACHKLQQCVIS</sequence>
<proteinExistence type="predicted"/>
<evidence type="ECO:0000313" key="4">
    <source>
        <dbReference type="Proteomes" id="UP001530400"/>
    </source>
</evidence>
<dbReference type="Proteomes" id="UP001530400">
    <property type="component" value="Unassembled WGS sequence"/>
</dbReference>
<dbReference type="AlphaFoldDB" id="A0ABD3QJ56"/>
<gene>
    <name evidence="3" type="ORF">ACHAWO_005415</name>
</gene>
<protein>
    <recommendedName>
        <fullName evidence="2">GST C-terminal domain-containing protein</fullName>
    </recommendedName>
</protein>
<dbReference type="InterPro" id="IPR036282">
    <property type="entry name" value="Glutathione-S-Trfase_C_sf"/>
</dbReference>
<reference evidence="3 4" key="1">
    <citation type="submission" date="2024-10" db="EMBL/GenBank/DDBJ databases">
        <title>Updated reference genomes for cyclostephanoid diatoms.</title>
        <authorList>
            <person name="Roberts W.R."/>
            <person name="Alverson A.J."/>
        </authorList>
    </citation>
    <scope>NUCLEOTIDE SEQUENCE [LARGE SCALE GENOMIC DNA]</scope>
    <source>
        <strain evidence="3 4">AJA010-31</strain>
    </source>
</reference>
<dbReference type="PANTHER" id="PTHR43968:SF6">
    <property type="entry name" value="GLUTATHIONE S-TRANSFERASE OMEGA"/>
    <property type="match status" value="1"/>
</dbReference>
<name>A0ABD3QJ56_9STRA</name>
<dbReference type="InterPro" id="IPR050983">
    <property type="entry name" value="GST_Omega/HSP26"/>
</dbReference>
<dbReference type="Gene3D" id="1.20.1050.10">
    <property type="match status" value="1"/>
</dbReference>
<dbReference type="EMBL" id="JALLPJ020000231">
    <property type="protein sequence ID" value="KAL3798000.1"/>
    <property type="molecule type" value="Genomic_DNA"/>
</dbReference>
<evidence type="ECO:0000256" key="1">
    <source>
        <dbReference type="SAM" id="MobiDB-lite"/>
    </source>
</evidence>
<dbReference type="Pfam" id="PF16865">
    <property type="entry name" value="GST_C_5"/>
    <property type="match status" value="1"/>
</dbReference>
<organism evidence="3 4">
    <name type="scientific">Cyclotella atomus</name>
    <dbReference type="NCBI Taxonomy" id="382360"/>
    <lineage>
        <taxon>Eukaryota</taxon>
        <taxon>Sar</taxon>
        <taxon>Stramenopiles</taxon>
        <taxon>Ochrophyta</taxon>
        <taxon>Bacillariophyta</taxon>
        <taxon>Coscinodiscophyceae</taxon>
        <taxon>Thalassiosirophycidae</taxon>
        <taxon>Stephanodiscales</taxon>
        <taxon>Stephanodiscaceae</taxon>
        <taxon>Cyclotella</taxon>
    </lineage>
</organism>
<feature type="compositionally biased region" description="Low complexity" evidence="1">
    <location>
        <begin position="16"/>
        <end position="36"/>
    </location>
</feature>
<evidence type="ECO:0000313" key="3">
    <source>
        <dbReference type="EMBL" id="KAL3798000.1"/>
    </source>
</evidence>
<dbReference type="PROSITE" id="PS50405">
    <property type="entry name" value="GST_CTER"/>
    <property type="match status" value="1"/>
</dbReference>
<accession>A0ABD3QJ56</accession>
<dbReference type="PANTHER" id="PTHR43968">
    <property type="match status" value="1"/>
</dbReference>
<dbReference type="InterPro" id="IPR010987">
    <property type="entry name" value="Glutathione-S-Trfase_C-like"/>
</dbReference>
<feature type="domain" description="GST C-terminal" evidence="2">
    <location>
        <begin position="203"/>
        <end position="325"/>
    </location>
</feature>
<keyword evidence="4" id="KW-1185">Reference proteome</keyword>
<feature type="region of interest" description="Disordered" evidence="1">
    <location>
        <begin position="1"/>
        <end position="49"/>
    </location>
</feature>